<dbReference type="EMBL" id="JAFBMS010000017">
    <property type="protein sequence ID" value="KAG9345491.1"/>
    <property type="molecule type" value="Genomic_DNA"/>
</dbReference>
<evidence type="ECO:0000313" key="2">
    <source>
        <dbReference type="Proteomes" id="UP000824540"/>
    </source>
</evidence>
<keyword evidence="2" id="KW-1185">Reference proteome</keyword>
<proteinExistence type="predicted"/>
<dbReference type="Proteomes" id="UP000824540">
    <property type="component" value="Unassembled WGS sequence"/>
</dbReference>
<comment type="caution">
    <text evidence="1">The sequence shown here is derived from an EMBL/GenBank/DDBJ whole genome shotgun (WGS) entry which is preliminary data.</text>
</comment>
<evidence type="ECO:0000313" key="1">
    <source>
        <dbReference type="EMBL" id="KAG9345491.1"/>
    </source>
</evidence>
<name>A0A8T2P2C0_9TELE</name>
<sequence>MESAQLVSVSTFLRDQPIHPPPPPTVFKPVDLIGGGLNMITSPLYTILQENPADILAHTVVLKIERERRERVGETRREERIGEGETEDDKHYTSRISFHSRDHQCSSSIHPVHPHLKRQTDRSGLCCHMTHCTRIYMRARPPDSGAKCWVTAETSTPCDASPYLHGCLSSQLINADCRKLSAQVHKLSTKGTVTQEQIFFQLASSFCKALLSRLRPLALSHSPEETRQLTMKMMFFIFHGCPTLSLQTLVSSVTNQCVRLCYGYYLPAVVWALLRSGLGIAVLMDTLGEGVAHQQLGVLLEKLCPSSSSSAAFDSLRGGIFNLDSLISFRALRSFCFTDIPLRILSCCSQSCPFGYLSVQVQLLLQPLQALFGQSLLSLQLSTQVTVSLLPQLLTALC</sequence>
<reference evidence="1" key="1">
    <citation type="thesis" date="2021" institute="BYU ScholarsArchive" country="Provo, UT, USA">
        <title>Applications of and Algorithms for Genome Assembly and Genomic Analyses with an Emphasis on Marine Teleosts.</title>
        <authorList>
            <person name="Pickett B.D."/>
        </authorList>
    </citation>
    <scope>NUCLEOTIDE SEQUENCE</scope>
    <source>
        <strain evidence="1">HI-2016</strain>
    </source>
</reference>
<protein>
    <submittedName>
        <fullName evidence="1">Uncharacterized protein</fullName>
    </submittedName>
</protein>
<gene>
    <name evidence="1" type="ORF">JZ751_008635</name>
</gene>
<organism evidence="1 2">
    <name type="scientific">Albula glossodonta</name>
    <name type="common">roundjaw bonefish</name>
    <dbReference type="NCBI Taxonomy" id="121402"/>
    <lineage>
        <taxon>Eukaryota</taxon>
        <taxon>Metazoa</taxon>
        <taxon>Chordata</taxon>
        <taxon>Craniata</taxon>
        <taxon>Vertebrata</taxon>
        <taxon>Euteleostomi</taxon>
        <taxon>Actinopterygii</taxon>
        <taxon>Neopterygii</taxon>
        <taxon>Teleostei</taxon>
        <taxon>Albuliformes</taxon>
        <taxon>Albulidae</taxon>
        <taxon>Albula</taxon>
    </lineage>
</organism>
<dbReference type="AlphaFoldDB" id="A0A8T2P2C0"/>
<accession>A0A8T2P2C0</accession>